<dbReference type="PANTHER" id="PTHR11414">
    <property type="entry name" value="CYSTATIN FAMILY MEMBER"/>
    <property type="match status" value="1"/>
</dbReference>
<comment type="subcellular location">
    <subcellularLocation>
        <location evidence="1">Cytoplasm</location>
    </subcellularLocation>
</comment>
<dbReference type="EMBL" id="JTDF01003032">
    <property type="protein sequence ID" value="KAF8568187.1"/>
    <property type="molecule type" value="Genomic_DNA"/>
</dbReference>
<dbReference type="Gene3D" id="3.10.450.10">
    <property type="match status" value="1"/>
</dbReference>
<dbReference type="OrthoDB" id="2429551at2759"/>
<evidence type="ECO:0000256" key="3">
    <source>
        <dbReference type="ARBA" id="ARBA00022490"/>
    </source>
</evidence>
<keyword evidence="3" id="KW-0963">Cytoplasm</keyword>
<evidence type="ECO:0000256" key="4">
    <source>
        <dbReference type="ARBA" id="ARBA00022690"/>
    </source>
</evidence>
<name>A0A8T0DN89_9TREM</name>
<sequence>MSCFNHCYAHRCFRCKSYRLLFIMMKCGGVGQARAPSAEEKQKLETVLKKALPAHLGSSPTSLEVVQVSTQVVAGTNYFAKVKLPNEYIHTRIYEKLPCHGGELELHSIQRNKTHTDPLVYF</sequence>
<gene>
    <name evidence="7" type="ORF">P879_09965</name>
</gene>
<proteinExistence type="inferred from homology"/>
<dbReference type="SUPFAM" id="SSF54403">
    <property type="entry name" value="Cystatin/monellin"/>
    <property type="match status" value="1"/>
</dbReference>
<feature type="domain" description="Cystatin" evidence="6">
    <location>
        <begin position="61"/>
        <end position="114"/>
    </location>
</feature>
<dbReference type="InterPro" id="IPR046350">
    <property type="entry name" value="Cystatin_sf"/>
</dbReference>
<dbReference type="GO" id="GO:0004869">
    <property type="term" value="F:cysteine-type endopeptidase inhibitor activity"/>
    <property type="evidence" value="ECO:0007669"/>
    <property type="project" value="UniProtKB-KW"/>
</dbReference>
<dbReference type="FunFam" id="3.10.450.10:FF:000001">
    <property type="entry name" value="Cystatin-A"/>
    <property type="match status" value="1"/>
</dbReference>
<dbReference type="PRINTS" id="PR00295">
    <property type="entry name" value="STEFINA"/>
</dbReference>
<keyword evidence="8" id="KW-1185">Reference proteome</keyword>
<dbReference type="InterPro" id="IPR000010">
    <property type="entry name" value="Cystatin_dom"/>
</dbReference>
<accession>A0A8T0DN89</accession>
<organism evidence="7 8">
    <name type="scientific">Paragonimus westermani</name>
    <dbReference type="NCBI Taxonomy" id="34504"/>
    <lineage>
        <taxon>Eukaryota</taxon>
        <taxon>Metazoa</taxon>
        <taxon>Spiralia</taxon>
        <taxon>Lophotrochozoa</taxon>
        <taxon>Platyhelminthes</taxon>
        <taxon>Trematoda</taxon>
        <taxon>Digenea</taxon>
        <taxon>Plagiorchiida</taxon>
        <taxon>Troglotremata</taxon>
        <taxon>Troglotrematidae</taxon>
        <taxon>Paragonimus</taxon>
    </lineage>
</organism>
<comment type="similarity">
    <text evidence="2">Belongs to the cystatin family.</text>
</comment>
<dbReference type="GO" id="GO:0005829">
    <property type="term" value="C:cytosol"/>
    <property type="evidence" value="ECO:0007669"/>
    <property type="project" value="TreeGrafter"/>
</dbReference>
<evidence type="ECO:0000313" key="8">
    <source>
        <dbReference type="Proteomes" id="UP000699462"/>
    </source>
</evidence>
<dbReference type="Pfam" id="PF00031">
    <property type="entry name" value="Cystatin"/>
    <property type="match status" value="1"/>
</dbReference>
<keyword evidence="5" id="KW-0789">Thiol protease inhibitor</keyword>
<evidence type="ECO:0000259" key="6">
    <source>
        <dbReference type="Pfam" id="PF00031"/>
    </source>
</evidence>
<protein>
    <recommendedName>
        <fullName evidence="6">Cystatin domain-containing protein</fullName>
    </recommendedName>
</protein>
<evidence type="ECO:0000256" key="5">
    <source>
        <dbReference type="ARBA" id="ARBA00022704"/>
    </source>
</evidence>
<evidence type="ECO:0000256" key="2">
    <source>
        <dbReference type="ARBA" id="ARBA00009403"/>
    </source>
</evidence>
<comment type="caution">
    <text evidence="7">The sequence shown here is derived from an EMBL/GenBank/DDBJ whole genome shotgun (WGS) entry which is preliminary data.</text>
</comment>
<dbReference type="PANTHER" id="PTHR11414:SF21">
    <property type="entry name" value="CYSTATIN 14A, TANDEM DUPLICATE 1-RELATED"/>
    <property type="match status" value="1"/>
</dbReference>
<reference evidence="7 8" key="1">
    <citation type="submission" date="2019-07" db="EMBL/GenBank/DDBJ databases">
        <title>Annotation for the trematode Paragonimus westermani.</title>
        <authorList>
            <person name="Choi Y.-J."/>
        </authorList>
    </citation>
    <scope>NUCLEOTIDE SEQUENCE [LARGE SCALE GENOMIC DNA]</scope>
    <source>
        <strain evidence="7">180907_Pwestermani</strain>
    </source>
</reference>
<dbReference type="AlphaFoldDB" id="A0A8T0DN89"/>
<keyword evidence="4" id="KW-0646">Protease inhibitor</keyword>
<evidence type="ECO:0000313" key="7">
    <source>
        <dbReference type="EMBL" id="KAF8568187.1"/>
    </source>
</evidence>
<evidence type="ECO:0000256" key="1">
    <source>
        <dbReference type="ARBA" id="ARBA00004496"/>
    </source>
</evidence>
<dbReference type="Proteomes" id="UP000699462">
    <property type="component" value="Unassembled WGS sequence"/>
</dbReference>
<dbReference type="InterPro" id="IPR001713">
    <property type="entry name" value="Prot_inh_stefin"/>
</dbReference>